<evidence type="ECO:0000256" key="1">
    <source>
        <dbReference type="ARBA" id="ARBA00008857"/>
    </source>
</evidence>
<evidence type="ECO:0000256" key="4">
    <source>
        <dbReference type="PROSITE-ProRule" id="PRU01248"/>
    </source>
</evidence>
<dbReference type="InterPro" id="IPR013762">
    <property type="entry name" value="Integrase-like_cat_sf"/>
</dbReference>
<proteinExistence type="inferred from homology"/>
<dbReference type="SUPFAM" id="SSF56349">
    <property type="entry name" value="DNA breaking-rejoining enzymes"/>
    <property type="match status" value="1"/>
</dbReference>
<dbReference type="GO" id="GO:0003677">
    <property type="term" value="F:DNA binding"/>
    <property type="evidence" value="ECO:0007669"/>
    <property type="project" value="UniProtKB-UniRule"/>
</dbReference>
<accession>A0A4Q7ZKY5</accession>
<dbReference type="OrthoDB" id="9805859at2"/>
<dbReference type="GO" id="GO:0006310">
    <property type="term" value="P:DNA recombination"/>
    <property type="evidence" value="ECO:0007669"/>
    <property type="project" value="UniProtKB-KW"/>
</dbReference>
<feature type="domain" description="Core-binding (CB)" evidence="7">
    <location>
        <begin position="142"/>
        <end position="246"/>
    </location>
</feature>
<protein>
    <submittedName>
        <fullName evidence="8">Site-specific recombinase XerD</fullName>
    </submittedName>
</protein>
<dbReference type="InterPro" id="IPR044068">
    <property type="entry name" value="CB"/>
</dbReference>
<dbReference type="EMBL" id="SHKY01000001">
    <property type="protein sequence ID" value="RZU51234.1"/>
    <property type="molecule type" value="Genomic_DNA"/>
</dbReference>
<dbReference type="Gene3D" id="1.10.443.10">
    <property type="entry name" value="Intergrase catalytic core"/>
    <property type="match status" value="1"/>
</dbReference>
<dbReference type="RefSeq" id="WP_130510041.1">
    <property type="nucleotide sequence ID" value="NZ_SHKY01000001.1"/>
</dbReference>
<evidence type="ECO:0000259" key="7">
    <source>
        <dbReference type="PROSITE" id="PS51900"/>
    </source>
</evidence>
<keyword evidence="3" id="KW-0233">DNA recombination</keyword>
<comment type="caution">
    <text evidence="8">The sequence shown here is derived from an EMBL/GenBank/DDBJ whole genome shotgun (WGS) entry which is preliminary data.</text>
</comment>
<dbReference type="InterPro" id="IPR011010">
    <property type="entry name" value="DNA_brk_join_enz"/>
</dbReference>
<sequence length="501" mass="55972">MNTQLLGASRKSDNSGEGAVFKRCSCKDPATRRRLNSACPKLYRAGGGWHPHHGSWGYQLELPHHPGRPRRQLRRTSGFALREAAAAELDHVRSLLDLAGTNPQRRLEIADMLAACKRGTPLPDRDTVAKRVKAGVAVHTDKTTGACLTMWLKGRRGLAEHTMRGYSDHIRLYLTPHLGDVPIQDLNHHHINAMYDALDERNADIVTAKSSPDPRVQASVRGVRPLGASSLQRLHATLRKFLNDMIHTYHLRDSNPAIGIELRPQKKRKPKVWTSAAVARWNKTGERPGPVMVWTPAQAGEFLDFAERHDIALYPLFLLIVHRGLRRGEACGLREHDVDFDDHIITVVQQITAVGYQPVTRFVKSDAGERVIPAGPKTEAVLLDYRRRRDGWRKASGDEWPDTGLFFVRPDGQAWHPQAVSDRFEHLVAKSGLPPVRLHDLRHGAATYLRAGGADLKEVQELLGHARVGTTSDIYTSVLLEFQRQHADTAADLIPRRPPAA</sequence>
<dbReference type="InterPro" id="IPR050090">
    <property type="entry name" value="Tyrosine_recombinase_XerCD"/>
</dbReference>
<keyword evidence="2 4" id="KW-0238">DNA-binding</keyword>
<evidence type="ECO:0000256" key="5">
    <source>
        <dbReference type="SAM" id="MobiDB-lite"/>
    </source>
</evidence>
<evidence type="ECO:0000313" key="8">
    <source>
        <dbReference type="EMBL" id="RZU51234.1"/>
    </source>
</evidence>
<dbReference type="PROSITE" id="PS51898">
    <property type="entry name" value="TYR_RECOMBINASE"/>
    <property type="match status" value="1"/>
</dbReference>
<feature type="region of interest" description="Disordered" evidence="5">
    <location>
        <begin position="1"/>
        <end position="20"/>
    </location>
</feature>
<dbReference type="GO" id="GO:0015074">
    <property type="term" value="P:DNA integration"/>
    <property type="evidence" value="ECO:0007669"/>
    <property type="project" value="UniProtKB-KW"/>
</dbReference>
<dbReference type="Proteomes" id="UP000292564">
    <property type="component" value="Unassembled WGS sequence"/>
</dbReference>
<dbReference type="PANTHER" id="PTHR30349:SF41">
    <property type="entry name" value="INTEGRASE_RECOMBINASE PROTEIN MJ0367-RELATED"/>
    <property type="match status" value="1"/>
</dbReference>
<dbReference type="AlphaFoldDB" id="A0A4Q7ZKY5"/>
<dbReference type="PROSITE" id="PS51900">
    <property type="entry name" value="CB"/>
    <property type="match status" value="1"/>
</dbReference>
<dbReference type="InterPro" id="IPR010998">
    <property type="entry name" value="Integrase_recombinase_N"/>
</dbReference>
<dbReference type="PANTHER" id="PTHR30349">
    <property type="entry name" value="PHAGE INTEGRASE-RELATED"/>
    <property type="match status" value="1"/>
</dbReference>
<gene>
    <name evidence="8" type="ORF">EV385_3043</name>
</gene>
<dbReference type="Pfam" id="PF00589">
    <property type="entry name" value="Phage_integrase"/>
    <property type="match status" value="1"/>
</dbReference>
<organism evidence="8 9">
    <name type="scientific">Krasilnikovia cinnamomea</name>
    <dbReference type="NCBI Taxonomy" id="349313"/>
    <lineage>
        <taxon>Bacteria</taxon>
        <taxon>Bacillati</taxon>
        <taxon>Actinomycetota</taxon>
        <taxon>Actinomycetes</taxon>
        <taxon>Micromonosporales</taxon>
        <taxon>Micromonosporaceae</taxon>
        <taxon>Krasilnikovia</taxon>
    </lineage>
</organism>
<dbReference type="CDD" id="cd01189">
    <property type="entry name" value="INT_ICEBs1_C_like"/>
    <property type="match status" value="1"/>
</dbReference>
<dbReference type="InterPro" id="IPR002104">
    <property type="entry name" value="Integrase_catalytic"/>
</dbReference>
<dbReference type="Gene3D" id="1.10.150.130">
    <property type="match status" value="1"/>
</dbReference>
<evidence type="ECO:0000256" key="3">
    <source>
        <dbReference type="ARBA" id="ARBA00023172"/>
    </source>
</evidence>
<evidence type="ECO:0000313" key="9">
    <source>
        <dbReference type="Proteomes" id="UP000292564"/>
    </source>
</evidence>
<comment type="similarity">
    <text evidence="1">Belongs to the 'phage' integrase family.</text>
</comment>
<evidence type="ECO:0000259" key="6">
    <source>
        <dbReference type="PROSITE" id="PS51898"/>
    </source>
</evidence>
<reference evidence="8 9" key="1">
    <citation type="submission" date="2019-02" db="EMBL/GenBank/DDBJ databases">
        <title>Sequencing the genomes of 1000 actinobacteria strains.</title>
        <authorList>
            <person name="Klenk H.-P."/>
        </authorList>
    </citation>
    <scope>NUCLEOTIDE SEQUENCE [LARGE SCALE GENOMIC DNA]</scope>
    <source>
        <strain evidence="8 9">DSM 45162</strain>
    </source>
</reference>
<name>A0A4Q7ZKY5_9ACTN</name>
<feature type="domain" description="Tyr recombinase" evidence="6">
    <location>
        <begin position="289"/>
        <end position="488"/>
    </location>
</feature>
<keyword evidence="9" id="KW-1185">Reference proteome</keyword>
<evidence type="ECO:0000256" key="2">
    <source>
        <dbReference type="ARBA" id="ARBA00023125"/>
    </source>
</evidence>